<dbReference type="InterPro" id="IPR001179">
    <property type="entry name" value="PPIase_FKBP_dom"/>
</dbReference>
<dbReference type="Gene3D" id="3.10.50.40">
    <property type="match status" value="1"/>
</dbReference>
<organism evidence="8 9">
    <name type="scientific">Alistipes ihumii AP11</name>
    <dbReference type="NCBI Taxonomy" id="1211813"/>
    <lineage>
        <taxon>Bacteria</taxon>
        <taxon>Pseudomonadati</taxon>
        <taxon>Bacteroidota</taxon>
        <taxon>Bacteroidia</taxon>
        <taxon>Bacteroidales</taxon>
        <taxon>Rikenellaceae</taxon>
        <taxon>Alistipes</taxon>
    </lineage>
</organism>
<evidence type="ECO:0000259" key="7">
    <source>
        <dbReference type="PROSITE" id="PS50059"/>
    </source>
</evidence>
<dbReference type="Pfam" id="PF00254">
    <property type="entry name" value="FKBP_C"/>
    <property type="match status" value="1"/>
</dbReference>
<dbReference type="PROSITE" id="PS51257">
    <property type="entry name" value="PROKAR_LIPOPROTEIN"/>
    <property type="match status" value="1"/>
</dbReference>
<accession>A0ABY5V023</accession>
<dbReference type="SUPFAM" id="SSF54534">
    <property type="entry name" value="FKBP-like"/>
    <property type="match status" value="1"/>
</dbReference>
<dbReference type="InterPro" id="IPR000774">
    <property type="entry name" value="PPIase_FKBP_N"/>
</dbReference>
<evidence type="ECO:0000256" key="4">
    <source>
        <dbReference type="ARBA" id="ARBA00023235"/>
    </source>
</evidence>
<comment type="similarity">
    <text evidence="2 6">Belongs to the FKBP-type PPIase family.</text>
</comment>
<evidence type="ECO:0000256" key="5">
    <source>
        <dbReference type="PROSITE-ProRule" id="PRU00277"/>
    </source>
</evidence>
<dbReference type="EMBL" id="CP102294">
    <property type="protein sequence ID" value="UWN57004.1"/>
    <property type="molecule type" value="Genomic_DNA"/>
</dbReference>
<evidence type="ECO:0000256" key="6">
    <source>
        <dbReference type="RuleBase" id="RU003915"/>
    </source>
</evidence>
<dbReference type="RefSeq" id="WP_081587409.1">
    <property type="nucleotide sequence ID" value="NZ_CAPH01000009.1"/>
</dbReference>
<dbReference type="PANTHER" id="PTHR43811:SF19">
    <property type="entry name" value="39 KDA FK506-BINDING NUCLEAR PROTEIN"/>
    <property type="match status" value="1"/>
</dbReference>
<dbReference type="Pfam" id="PF01346">
    <property type="entry name" value="FKBP_N"/>
    <property type="match status" value="1"/>
</dbReference>
<keyword evidence="3 5" id="KW-0697">Rotamase</keyword>
<evidence type="ECO:0000256" key="1">
    <source>
        <dbReference type="ARBA" id="ARBA00000971"/>
    </source>
</evidence>
<sequence>MKKLLILGGAAALVFSSCGTKGGNLKNVTDTLAYTMGMELGEYVKNMDSVMEMKFDLATVVAAMKDVAKGDTSVMTRQQAMDFIQEYYMVRKPRIDSAANADFLAQVEKDNKNVKKTESGLLYEIVREGEGAKPDSADNVFVAYKLSDRKGNVIEDRAAEGDTTKLNMARVIPGWAEGLKMIGKGGKIKLWVPSNLGYGSRPMGRRIPANSVLVFDVDLLDIQPVEAKK</sequence>
<dbReference type="EC" id="5.2.1.8" evidence="6"/>
<evidence type="ECO:0000256" key="2">
    <source>
        <dbReference type="ARBA" id="ARBA00006577"/>
    </source>
</evidence>
<dbReference type="Gene3D" id="1.10.287.460">
    <property type="entry name" value="Peptidyl-prolyl cis-trans isomerase, FKBP-type, N-terminal domain"/>
    <property type="match status" value="1"/>
</dbReference>
<dbReference type="Proteomes" id="UP001059295">
    <property type="component" value="Chromosome"/>
</dbReference>
<dbReference type="InterPro" id="IPR046357">
    <property type="entry name" value="PPIase_dom_sf"/>
</dbReference>
<dbReference type="InterPro" id="IPR036944">
    <property type="entry name" value="PPIase_FKBP_N_sf"/>
</dbReference>
<dbReference type="GeneID" id="82892102"/>
<name>A0ABY5V023_9BACT</name>
<dbReference type="GO" id="GO:0003755">
    <property type="term" value="F:peptidyl-prolyl cis-trans isomerase activity"/>
    <property type="evidence" value="ECO:0007669"/>
    <property type="project" value="UniProtKB-EC"/>
</dbReference>
<comment type="catalytic activity">
    <reaction evidence="1 5 6">
        <text>[protein]-peptidylproline (omega=180) = [protein]-peptidylproline (omega=0)</text>
        <dbReference type="Rhea" id="RHEA:16237"/>
        <dbReference type="Rhea" id="RHEA-COMP:10747"/>
        <dbReference type="Rhea" id="RHEA-COMP:10748"/>
        <dbReference type="ChEBI" id="CHEBI:83833"/>
        <dbReference type="ChEBI" id="CHEBI:83834"/>
        <dbReference type="EC" id="5.2.1.8"/>
    </reaction>
</comment>
<keyword evidence="9" id="KW-1185">Reference proteome</keyword>
<evidence type="ECO:0000313" key="9">
    <source>
        <dbReference type="Proteomes" id="UP001059295"/>
    </source>
</evidence>
<gene>
    <name evidence="8" type="ORF">NQ491_10170</name>
</gene>
<evidence type="ECO:0000313" key="8">
    <source>
        <dbReference type="EMBL" id="UWN57004.1"/>
    </source>
</evidence>
<dbReference type="PROSITE" id="PS50059">
    <property type="entry name" value="FKBP_PPIASE"/>
    <property type="match status" value="1"/>
</dbReference>
<evidence type="ECO:0000256" key="3">
    <source>
        <dbReference type="ARBA" id="ARBA00023110"/>
    </source>
</evidence>
<protein>
    <recommendedName>
        <fullName evidence="6">Peptidyl-prolyl cis-trans isomerase</fullName>
        <ecNumber evidence="6">5.2.1.8</ecNumber>
    </recommendedName>
</protein>
<keyword evidence="4 5" id="KW-0413">Isomerase</keyword>
<feature type="domain" description="PPIase FKBP-type" evidence="7">
    <location>
        <begin position="137"/>
        <end position="223"/>
    </location>
</feature>
<dbReference type="PANTHER" id="PTHR43811">
    <property type="entry name" value="FKBP-TYPE PEPTIDYL-PROLYL CIS-TRANS ISOMERASE FKPA"/>
    <property type="match status" value="1"/>
</dbReference>
<proteinExistence type="inferred from homology"/>
<reference evidence="8" key="1">
    <citation type="journal article" date="2022" name="Cell">
        <title>Design, construction, and in vivo augmentation of a complex gut microbiome.</title>
        <authorList>
            <person name="Cheng A.G."/>
            <person name="Ho P.Y."/>
            <person name="Aranda-Diaz A."/>
            <person name="Jain S."/>
            <person name="Yu F.B."/>
            <person name="Meng X."/>
            <person name="Wang M."/>
            <person name="Iakiviak M."/>
            <person name="Nagashima K."/>
            <person name="Zhao A."/>
            <person name="Murugkar P."/>
            <person name="Patil A."/>
            <person name="Atabakhsh K."/>
            <person name="Weakley A."/>
            <person name="Yan J."/>
            <person name="Brumbaugh A.R."/>
            <person name="Higginbottom S."/>
            <person name="Dimas A."/>
            <person name="Shiver A.L."/>
            <person name="Deutschbauer A."/>
            <person name="Neff N."/>
            <person name="Sonnenburg J.L."/>
            <person name="Huang K.C."/>
            <person name="Fischbach M.A."/>
        </authorList>
    </citation>
    <scope>NUCLEOTIDE SEQUENCE</scope>
    <source>
        <strain evidence="8">AP11</strain>
    </source>
</reference>